<dbReference type="Proteomes" id="UP000701702">
    <property type="component" value="Unassembled WGS sequence"/>
</dbReference>
<evidence type="ECO:0000313" key="3">
    <source>
        <dbReference type="Proteomes" id="UP000701702"/>
    </source>
</evidence>
<keyword evidence="3" id="KW-1185">Reference proteome</keyword>
<feature type="domain" description="Spermatogenesis-associated protein 20-like TRX" evidence="1">
    <location>
        <begin position="3"/>
        <end position="161"/>
    </location>
</feature>
<dbReference type="PANTHER" id="PTHR42899:SF1">
    <property type="entry name" value="SPERMATOGENESIS-ASSOCIATED PROTEIN 20"/>
    <property type="match status" value="1"/>
</dbReference>
<dbReference type="EMBL" id="CAJZAF010000049">
    <property type="protein sequence ID" value="CAG9186261.1"/>
    <property type="molecule type" value="Genomic_DNA"/>
</dbReference>
<accession>A0ABM8Y0M4</accession>
<sequence length="284" mass="32128">MRNRLATETSPYLRQHAENPVDWYPWCEEAFRRARDEDKPVLLSVGYAACHWCHVMAHESFENPRIAGLMNERFISIKVDRQERPDLDEVYQKIPQMMGQGGGWPLTVFLTPQGEPFFGGTYFAPDDRYGRPGLARVLLSLSEAWMHRRQELRDTIEQFQQGFRQLDDADLRRETAEVEDLPAQTPSPSRGIRIRLTVDWAQRPSFPTHAPTTSCCASINELVIPRCMKRWSARSTAWRPAASMTSSAVGSPATVSMNAGPCLTSKRCSMTTASSSHGKRTPIA</sequence>
<dbReference type="InterPro" id="IPR036249">
    <property type="entry name" value="Thioredoxin-like_sf"/>
</dbReference>
<organism evidence="2 3">
    <name type="scientific">Cupriavidus pinatubonensis</name>
    <dbReference type="NCBI Taxonomy" id="248026"/>
    <lineage>
        <taxon>Bacteria</taxon>
        <taxon>Pseudomonadati</taxon>
        <taxon>Pseudomonadota</taxon>
        <taxon>Betaproteobacteria</taxon>
        <taxon>Burkholderiales</taxon>
        <taxon>Burkholderiaceae</taxon>
        <taxon>Cupriavidus</taxon>
    </lineage>
</organism>
<evidence type="ECO:0000313" key="2">
    <source>
        <dbReference type="EMBL" id="CAG9186261.1"/>
    </source>
</evidence>
<name>A0ABM8Y0M4_9BURK</name>
<dbReference type="PANTHER" id="PTHR42899">
    <property type="entry name" value="SPERMATOGENESIS-ASSOCIATED PROTEIN 20"/>
    <property type="match status" value="1"/>
</dbReference>
<gene>
    <name evidence="2" type="ORF">LMG23994_06132</name>
</gene>
<reference evidence="2 3" key="1">
    <citation type="submission" date="2021-08" db="EMBL/GenBank/DDBJ databases">
        <authorList>
            <person name="Peeters C."/>
        </authorList>
    </citation>
    <scope>NUCLEOTIDE SEQUENCE [LARGE SCALE GENOMIC DNA]</scope>
    <source>
        <strain evidence="2 3">LMG 23994</strain>
    </source>
</reference>
<proteinExistence type="predicted"/>
<dbReference type="SUPFAM" id="SSF52833">
    <property type="entry name" value="Thioredoxin-like"/>
    <property type="match status" value="1"/>
</dbReference>
<dbReference type="Pfam" id="PF03190">
    <property type="entry name" value="Thioredox_DsbH"/>
    <property type="match status" value="1"/>
</dbReference>
<dbReference type="Gene3D" id="3.40.30.10">
    <property type="entry name" value="Glutaredoxin"/>
    <property type="match status" value="1"/>
</dbReference>
<dbReference type="InterPro" id="IPR024705">
    <property type="entry name" value="Ssp411"/>
</dbReference>
<comment type="caution">
    <text evidence="2">The sequence shown here is derived from an EMBL/GenBank/DDBJ whole genome shotgun (WGS) entry which is preliminary data.</text>
</comment>
<dbReference type="InterPro" id="IPR004879">
    <property type="entry name" value="Ssp411-like_TRX"/>
</dbReference>
<evidence type="ECO:0000259" key="1">
    <source>
        <dbReference type="Pfam" id="PF03190"/>
    </source>
</evidence>
<protein>
    <recommendedName>
        <fullName evidence="1">Spermatogenesis-associated protein 20-like TRX domain-containing protein</fullName>
    </recommendedName>
</protein>
<dbReference type="CDD" id="cd02955">
    <property type="entry name" value="SSP411"/>
    <property type="match status" value="1"/>
</dbReference>